<dbReference type="Gene3D" id="3.30.950.30">
    <property type="entry name" value="Schlafen, AAA domain"/>
    <property type="match status" value="1"/>
</dbReference>
<keyword evidence="2" id="KW-0547">Nucleotide-binding</keyword>
<reference evidence="2 3" key="1">
    <citation type="submission" date="2021-03" db="EMBL/GenBank/DDBJ databases">
        <title>Human Oral Microbial Genomes.</title>
        <authorList>
            <person name="Johnston C.D."/>
            <person name="Chen T."/>
            <person name="Dewhirst F.E."/>
        </authorList>
    </citation>
    <scope>NUCLEOTIDE SEQUENCE [LARGE SCALE GENOMIC DNA]</scope>
    <source>
        <strain evidence="2 3">F0054</strain>
    </source>
</reference>
<dbReference type="InterPro" id="IPR038461">
    <property type="entry name" value="Schlafen_AlbA_2_dom_sf"/>
</dbReference>
<keyword evidence="3" id="KW-1185">Reference proteome</keyword>
<keyword evidence="2" id="KW-0067">ATP-binding</keyword>
<gene>
    <name evidence="2" type="ORF">J5A58_01265</name>
</gene>
<feature type="domain" description="Schlafen AlbA-2" evidence="1">
    <location>
        <begin position="24"/>
        <end position="148"/>
    </location>
</feature>
<name>A0ABX7XQ04_9BACT</name>
<dbReference type="Pfam" id="PF04326">
    <property type="entry name" value="SLFN_AlbA_2"/>
    <property type="match status" value="1"/>
</dbReference>
<dbReference type="GO" id="GO:0005524">
    <property type="term" value="F:ATP binding"/>
    <property type="evidence" value="ECO:0007669"/>
    <property type="project" value="UniProtKB-KW"/>
</dbReference>
<accession>A0ABX7XQ04</accession>
<dbReference type="Proteomes" id="UP000682195">
    <property type="component" value="Chromosome 1"/>
</dbReference>
<evidence type="ECO:0000313" key="2">
    <source>
        <dbReference type="EMBL" id="QUB75682.1"/>
    </source>
</evidence>
<dbReference type="PANTHER" id="PTHR30595">
    <property type="entry name" value="GLPR-RELATED TRANSCRIPTIONAL REPRESSOR"/>
    <property type="match status" value="1"/>
</dbReference>
<evidence type="ECO:0000259" key="1">
    <source>
        <dbReference type="Pfam" id="PF04326"/>
    </source>
</evidence>
<organism evidence="2 3">
    <name type="scientific">Prevotella melaninogenica</name>
    <dbReference type="NCBI Taxonomy" id="28132"/>
    <lineage>
        <taxon>Bacteria</taxon>
        <taxon>Pseudomonadati</taxon>
        <taxon>Bacteroidota</taxon>
        <taxon>Bacteroidia</taxon>
        <taxon>Bacteroidales</taxon>
        <taxon>Prevotellaceae</taxon>
        <taxon>Prevotella</taxon>
    </lineage>
</organism>
<dbReference type="InterPro" id="IPR007421">
    <property type="entry name" value="Schlafen_AlbA_2_dom"/>
</dbReference>
<evidence type="ECO:0000313" key="3">
    <source>
        <dbReference type="Proteomes" id="UP000682195"/>
    </source>
</evidence>
<proteinExistence type="predicted"/>
<dbReference type="PANTHER" id="PTHR30595:SF6">
    <property type="entry name" value="SCHLAFEN ALBA-2 DOMAIN-CONTAINING PROTEIN"/>
    <property type="match status" value="1"/>
</dbReference>
<protein>
    <submittedName>
        <fullName evidence="2">ATP-binding protein</fullName>
    </submittedName>
</protein>
<sequence>MLEFELQQYLLHEYPQENACCEWKEFKNLKNSFCGDEKNDVISYVSAIANMEGVHLVVGVKDKTLEIVGTDISRLTFNGQPANTQSATFKLTEQLTYLSSEGLSIEEFVTEDSGKRVWIIHIPKHLPRRPVLAHKKAWQRIEDSLVEMTNERMSVILEEPIYIIIP</sequence>
<dbReference type="EMBL" id="CP072361">
    <property type="protein sequence ID" value="QUB75682.1"/>
    <property type="molecule type" value="Genomic_DNA"/>
</dbReference>